<dbReference type="Pfam" id="PF10009">
    <property type="entry name" value="DUF2252"/>
    <property type="match status" value="1"/>
</dbReference>
<gene>
    <name evidence="1" type="ORF">GCM10022236_35690</name>
</gene>
<dbReference type="Proteomes" id="UP001501490">
    <property type="component" value="Unassembled WGS sequence"/>
</dbReference>
<organism evidence="1 2">
    <name type="scientific">Microlunatus ginsengisoli</name>
    <dbReference type="NCBI Taxonomy" id="363863"/>
    <lineage>
        <taxon>Bacteria</taxon>
        <taxon>Bacillati</taxon>
        <taxon>Actinomycetota</taxon>
        <taxon>Actinomycetes</taxon>
        <taxon>Propionibacteriales</taxon>
        <taxon>Propionibacteriaceae</taxon>
        <taxon>Microlunatus</taxon>
    </lineage>
</organism>
<evidence type="ECO:0000313" key="1">
    <source>
        <dbReference type="EMBL" id="GAA3630139.1"/>
    </source>
</evidence>
<dbReference type="EMBL" id="BAABAB010000026">
    <property type="protein sequence ID" value="GAA3630139.1"/>
    <property type="molecule type" value="Genomic_DNA"/>
</dbReference>
<dbReference type="RefSeq" id="WP_344807053.1">
    <property type="nucleotide sequence ID" value="NZ_BAABAB010000026.1"/>
</dbReference>
<keyword evidence="2" id="KW-1185">Reference proteome</keyword>
<name>A0ABP7AE23_9ACTN</name>
<dbReference type="InterPro" id="IPR018721">
    <property type="entry name" value="DUF2252"/>
</dbReference>
<sequence>MPLDAHAELVRADSEQDPIGLLIGQSTTRVPELVPVRYGRMLVSPFTFYRGAALIMADDLSRGPRTELTTQLCGDAHLSNFGVFASPERRLVFDLNDFDETHPGPFEWDVKRLAASLEIAGRNNGFSTKQRRGVVVTATRAYRTAVREFAAMSNLAVWYAHQAVQPGLPGLRAIRSKQSRRTVRRSLDKAYGRDHLGSLKSLTETVHGGLRFVSDPPLVVPARELDLPGVATDKLEEWMSRLLSEYARSLVRDRRHLIEQYTFVDIARKVVGVGSVGTRAWIVLLRGVDDQDPLILQAKEATSSVLEAYTAPTEFRSHGERVVEGQRMMQAYGDVLLGWHHSRRRVAPDYYLRQLRDWKGSLVVDTLDPEGLTAYAEYCAWTLARAHSRSGDRLAVAAYLGSKGTFEQAIAEFSAAYADKNEHDFGLLTEAAADGRIPVESGV</sequence>
<protein>
    <submittedName>
        <fullName evidence="1">DUF2252 domain-containing protein</fullName>
    </submittedName>
</protein>
<reference evidence="2" key="1">
    <citation type="journal article" date="2019" name="Int. J. Syst. Evol. Microbiol.">
        <title>The Global Catalogue of Microorganisms (GCM) 10K type strain sequencing project: providing services to taxonomists for standard genome sequencing and annotation.</title>
        <authorList>
            <consortium name="The Broad Institute Genomics Platform"/>
            <consortium name="The Broad Institute Genome Sequencing Center for Infectious Disease"/>
            <person name="Wu L."/>
            <person name="Ma J."/>
        </authorList>
    </citation>
    <scope>NUCLEOTIDE SEQUENCE [LARGE SCALE GENOMIC DNA]</scope>
    <source>
        <strain evidence="2">JCM 16929</strain>
    </source>
</reference>
<proteinExistence type="predicted"/>
<comment type="caution">
    <text evidence="1">The sequence shown here is derived from an EMBL/GenBank/DDBJ whole genome shotgun (WGS) entry which is preliminary data.</text>
</comment>
<evidence type="ECO:0000313" key="2">
    <source>
        <dbReference type="Proteomes" id="UP001501490"/>
    </source>
</evidence>
<accession>A0ABP7AE23</accession>
<dbReference type="PANTHER" id="PTHR39441">
    <property type="entry name" value="DUF2252 DOMAIN-CONTAINING PROTEIN"/>
    <property type="match status" value="1"/>
</dbReference>
<dbReference type="PANTHER" id="PTHR39441:SF1">
    <property type="entry name" value="DUF2252 DOMAIN-CONTAINING PROTEIN"/>
    <property type="match status" value="1"/>
</dbReference>